<dbReference type="SUPFAM" id="SSF103473">
    <property type="entry name" value="MFS general substrate transporter"/>
    <property type="match status" value="1"/>
</dbReference>
<evidence type="ECO:0000259" key="9">
    <source>
        <dbReference type="PROSITE" id="PS50850"/>
    </source>
</evidence>
<keyword evidence="7 8" id="KW-0472">Membrane</keyword>
<dbReference type="Gene3D" id="1.20.1720.10">
    <property type="entry name" value="Multidrug resistance protein D"/>
    <property type="match status" value="1"/>
</dbReference>
<feature type="transmembrane region" description="Helical" evidence="8">
    <location>
        <begin position="90"/>
        <end position="108"/>
    </location>
</feature>
<protein>
    <submittedName>
        <fullName evidence="10">MFS transporter</fullName>
    </submittedName>
</protein>
<keyword evidence="5 8" id="KW-0812">Transmembrane</keyword>
<feature type="transmembrane region" description="Helical" evidence="8">
    <location>
        <begin position="345"/>
        <end position="363"/>
    </location>
</feature>
<evidence type="ECO:0000256" key="3">
    <source>
        <dbReference type="ARBA" id="ARBA00022448"/>
    </source>
</evidence>
<dbReference type="PANTHER" id="PTHR42718:SF9">
    <property type="entry name" value="MAJOR FACILITATOR SUPERFAMILY MULTIDRUG TRANSPORTER MFSC"/>
    <property type="match status" value="1"/>
</dbReference>
<evidence type="ECO:0000256" key="1">
    <source>
        <dbReference type="ARBA" id="ARBA00004651"/>
    </source>
</evidence>
<dbReference type="InterPro" id="IPR011701">
    <property type="entry name" value="MFS"/>
</dbReference>
<comment type="similarity">
    <text evidence="2">Belongs to the major facilitator superfamily. EmrB family.</text>
</comment>
<dbReference type="NCBIfam" id="TIGR00711">
    <property type="entry name" value="efflux_EmrB"/>
    <property type="match status" value="1"/>
</dbReference>
<organism evidence="10 11">
    <name type="scientific">Bombiscardovia nodaiensis</name>
    <dbReference type="NCBI Taxonomy" id="2932181"/>
    <lineage>
        <taxon>Bacteria</taxon>
        <taxon>Bacillati</taxon>
        <taxon>Actinomycetota</taxon>
        <taxon>Actinomycetes</taxon>
        <taxon>Bifidobacteriales</taxon>
        <taxon>Bifidobacteriaceae</taxon>
        <taxon>Bombiscardovia</taxon>
    </lineage>
</organism>
<proteinExistence type="inferred from homology"/>
<evidence type="ECO:0000256" key="8">
    <source>
        <dbReference type="SAM" id="Phobius"/>
    </source>
</evidence>
<evidence type="ECO:0000256" key="6">
    <source>
        <dbReference type="ARBA" id="ARBA00022989"/>
    </source>
</evidence>
<dbReference type="InterPro" id="IPR036259">
    <property type="entry name" value="MFS_trans_sf"/>
</dbReference>
<evidence type="ECO:0000256" key="7">
    <source>
        <dbReference type="ARBA" id="ARBA00023136"/>
    </source>
</evidence>
<name>A0ABM8B9T0_9BIFI</name>
<dbReference type="Pfam" id="PF07690">
    <property type="entry name" value="MFS_1"/>
    <property type="match status" value="1"/>
</dbReference>
<reference evidence="10 11" key="1">
    <citation type="journal article" date="2023" name="Microbiol. Spectr.">
        <title>Symbiosis of Carpenter Bees with Uncharacterized Lactic Acid Bacteria Showing NAD Auxotrophy.</title>
        <authorList>
            <person name="Kawasaki S."/>
            <person name="Ozawa K."/>
            <person name="Mori T."/>
            <person name="Yamamoto A."/>
            <person name="Ito M."/>
            <person name="Ohkuma M."/>
            <person name="Sakamoto M."/>
            <person name="Matsutani M."/>
        </authorList>
    </citation>
    <scope>NUCLEOTIDE SEQUENCE [LARGE SCALE GENOMIC DNA]</scope>
    <source>
        <strain evidence="10 11">Kim37-2</strain>
    </source>
</reference>
<gene>
    <name evidence="10" type="ORF">KIM372_15390</name>
</gene>
<dbReference type="PROSITE" id="PS50850">
    <property type="entry name" value="MFS"/>
    <property type="match status" value="1"/>
</dbReference>
<dbReference type="Proteomes" id="UP001321766">
    <property type="component" value="Chromosome"/>
</dbReference>
<keyword evidence="3" id="KW-0813">Transport</keyword>
<evidence type="ECO:0000313" key="10">
    <source>
        <dbReference type="EMBL" id="BDR53632.1"/>
    </source>
</evidence>
<evidence type="ECO:0000256" key="4">
    <source>
        <dbReference type="ARBA" id="ARBA00022475"/>
    </source>
</evidence>
<accession>A0ABM8B9T0</accession>
<keyword evidence="6 8" id="KW-1133">Transmembrane helix</keyword>
<feature type="transmembrane region" description="Helical" evidence="8">
    <location>
        <begin position="278"/>
        <end position="299"/>
    </location>
</feature>
<evidence type="ECO:0000256" key="5">
    <source>
        <dbReference type="ARBA" id="ARBA00022692"/>
    </source>
</evidence>
<feature type="transmembrane region" description="Helical" evidence="8">
    <location>
        <begin position="447"/>
        <end position="469"/>
    </location>
</feature>
<dbReference type="InterPro" id="IPR020846">
    <property type="entry name" value="MFS_dom"/>
</dbReference>
<feature type="transmembrane region" description="Helical" evidence="8">
    <location>
        <begin position="150"/>
        <end position="171"/>
    </location>
</feature>
<keyword evidence="11" id="KW-1185">Reference proteome</keyword>
<comment type="subcellular location">
    <subcellularLocation>
        <location evidence="1">Cell membrane</location>
        <topology evidence="1">Multi-pass membrane protein</topology>
    </subcellularLocation>
</comment>
<dbReference type="EMBL" id="AP026798">
    <property type="protein sequence ID" value="BDR53632.1"/>
    <property type="molecule type" value="Genomic_DNA"/>
</dbReference>
<feature type="transmembrane region" description="Helical" evidence="8">
    <location>
        <begin position="61"/>
        <end position="78"/>
    </location>
</feature>
<keyword evidence="4" id="KW-1003">Cell membrane</keyword>
<dbReference type="PANTHER" id="PTHR42718">
    <property type="entry name" value="MAJOR FACILITATOR SUPERFAMILY MULTIDRUG TRANSPORTER MFSC"/>
    <property type="match status" value="1"/>
</dbReference>
<sequence length="481" mass="50588">MDTPSTQNAQSAPSEDRIPAKVICAFISAGLLSFSGVIVETAMNITFPTLMHEFGVSTDQVQWMTTAYLLVVSIMVPLSASFKARFRSKSLFIAANLLFIAGLCLDLAAQNFPMLIGGRVVQGLGTGIALPLMFNIILEQVPARKIGTMMGMGTLITAIAPAIGPTFGGIVVTRMGWRYIFVFILPILAISLLMGILSIEQKSELRKVHFDLLSLVLIALTFCGLIYGFSSMTTRSFLSLNVAGAMLVGIVACVCFVLRQLKSSNPILDLHALSNLNFAGYILTFFLFQIASLGLAFLLPNYMQLVNGSSALVSGLTVLPGAVLGAVFAPLGGRILDTLGAKPPLLTGPGLAIVSVILFFIFGKHLSNAGICGIYLLYMAGMGMSSGNIMTTGLSQLNRQMQSHGNALFNTVQQFAGAVGTSVCAALVAAGQAGASSQAIGTANGSTLAFGVLVVVLAVQYLTILKVLLKPFSAPKQALEA</sequence>
<feature type="transmembrane region" description="Helical" evidence="8">
    <location>
        <begin position="210"/>
        <end position="230"/>
    </location>
</feature>
<feature type="transmembrane region" description="Helical" evidence="8">
    <location>
        <begin position="236"/>
        <end position="258"/>
    </location>
</feature>
<feature type="transmembrane region" description="Helical" evidence="8">
    <location>
        <begin position="120"/>
        <end position="138"/>
    </location>
</feature>
<dbReference type="InterPro" id="IPR004638">
    <property type="entry name" value="EmrB-like"/>
</dbReference>
<dbReference type="Gene3D" id="1.20.1250.20">
    <property type="entry name" value="MFS general substrate transporter like domains"/>
    <property type="match status" value="1"/>
</dbReference>
<feature type="domain" description="Major facilitator superfamily (MFS) profile" evidence="9">
    <location>
        <begin position="21"/>
        <end position="478"/>
    </location>
</feature>
<feature type="transmembrane region" description="Helical" evidence="8">
    <location>
        <begin position="311"/>
        <end position="333"/>
    </location>
</feature>
<feature type="transmembrane region" description="Helical" evidence="8">
    <location>
        <begin position="20"/>
        <end position="41"/>
    </location>
</feature>
<feature type="transmembrane region" description="Helical" evidence="8">
    <location>
        <begin position="177"/>
        <end position="198"/>
    </location>
</feature>
<feature type="transmembrane region" description="Helical" evidence="8">
    <location>
        <begin position="415"/>
        <end position="435"/>
    </location>
</feature>
<evidence type="ECO:0000313" key="11">
    <source>
        <dbReference type="Proteomes" id="UP001321766"/>
    </source>
</evidence>
<dbReference type="PRINTS" id="PR01036">
    <property type="entry name" value="TCRTETB"/>
</dbReference>
<feature type="transmembrane region" description="Helical" evidence="8">
    <location>
        <begin position="375"/>
        <end position="394"/>
    </location>
</feature>
<evidence type="ECO:0000256" key="2">
    <source>
        <dbReference type="ARBA" id="ARBA00008537"/>
    </source>
</evidence>